<name>A0A0C2FNI5_9PEZI</name>
<dbReference type="GeneID" id="63676016"/>
<feature type="signal peptide" evidence="1">
    <location>
        <begin position="1"/>
        <end position="19"/>
    </location>
</feature>
<sequence>MQLAQLITFCAAYIVTVHADVGDGSVSGTRLPMPSRDPWMTTPPAAGWESAALGTVLKVRPHAYNMSKAAVGFEGYRDVFQLMFRSSDSHSQPMVGVTTVFVPDGRGGDGARNGSASHVPVLSYHPPYDTACIDASPSYGLQFGEPYGEIALALKRGWFVSVPDYEGPQASYGAGVLAGHVLLDATKAVVATLRQGVPTSADLPTFRNTTATPATHNVTVAFWGYSSGAGATNFALEMADAYAPDLVLHGAVVGGMTANLTHSLELLSGRDVAGLLAQTLLGITTQYPDQKKVLDDSLWPSGVYNVSEFYSARNMSGWQSLVHFAYQNMFSYFRESRASIFGPASMREMLKTEGWAGQYGTPPRRTRTLYYQAVGDEMCPAEQVDRLVDSICAARKNATASSSSSSSSSPPPSLFLYQRNLVGGHNDELSNGRQRALDFLGEVLDGTQTAMTAGLPATGCVIQNVSVSVDPNGPFH</sequence>
<dbReference type="VEuPathDB" id="FungiDB:SPBR_02792"/>
<dbReference type="InterPro" id="IPR005152">
    <property type="entry name" value="Lipase_secreted"/>
</dbReference>
<gene>
    <name evidence="2" type="ORF">SPBR_02792</name>
</gene>
<dbReference type="Gene3D" id="1.10.260.130">
    <property type="match status" value="1"/>
</dbReference>
<keyword evidence="3" id="KW-1185">Reference proteome</keyword>
<dbReference type="SUPFAM" id="SSF53474">
    <property type="entry name" value="alpha/beta-Hydrolases"/>
    <property type="match status" value="1"/>
</dbReference>
<dbReference type="Proteomes" id="UP000031575">
    <property type="component" value="Unassembled WGS sequence"/>
</dbReference>
<dbReference type="RefSeq" id="XP_040620603.1">
    <property type="nucleotide sequence ID" value="XM_040761095.1"/>
</dbReference>
<dbReference type="Pfam" id="PF03583">
    <property type="entry name" value="LIP"/>
    <property type="match status" value="1"/>
</dbReference>
<evidence type="ECO:0000313" key="2">
    <source>
        <dbReference type="EMBL" id="KIH92593.1"/>
    </source>
</evidence>
<dbReference type="PANTHER" id="PTHR34853">
    <property type="match status" value="1"/>
</dbReference>
<dbReference type="EMBL" id="AWTV01000006">
    <property type="protein sequence ID" value="KIH92593.1"/>
    <property type="molecule type" value="Genomic_DNA"/>
</dbReference>
<evidence type="ECO:0000256" key="1">
    <source>
        <dbReference type="SAM" id="SignalP"/>
    </source>
</evidence>
<dbReference type="InterPro" id="IPR029058">
    <property type="entry name" value="AB_hydrolase_fold"/>
</dbReference>
<accession>A0A0C2FNI5</accession>
<dbReference type="OrthoDB" id="2373480at2759"/>
<proteinExistence type="predicted"/>
<comment type="caution">
    <text evidence="2">The sequence shown here is derived from an EMBL/GenBank/DDBJ whole genome shotgun (WGS) entry which is preliminary data.</text>
</comment>
<dbReference type="Gene3D" id="3.40.50.1820">
    <property type="entry name" value="alpha/beta hydrolase"/>
    <property type="match status" value="1"/>
</dbReference>
<protein>
    <submittedName>
        <fullName evidence="2">Lipase 1</fullName>
    </submittedName>
</protein>
<organism evidence="2 3">
    <name type="scientific">Sporothrix brasiliensis 5110</name>
    <dbReference type="NCBI Taxonomy" id="1398154"/>
    <lineage>
        <taxon>Eukaryota</taxon>
        <taxon>Fungi</taxon>
        <taxon>Dikarya</taxon>
        <taxon>Ascomycota</taxon>
        <taxon>Pezizomycotina</taxon>
        <taxon>Sordariomycetes</taxon>
        <taxon>Sordariomycetidae</taxon>
        <taxon>Ophiostomatales</taxon>
        <taxon>Ophiostomataceae</taxon>
        <taxon>Sporothrix</taxon>
    </lineage>
</organism>
<dbReference type="HOGENOM" id="CLU_029538_5_2_1"/>
<keyword evidence="1" id="KW-0732">Signal</keyword>
<dbReference type="PANTHER" id="PTHR34853:SF1">
    <property type="entry name" value="LIPASE 5"/>
    <property type="match status" value="1"/>
</dbReference>
<dbReference type="GO" id="GO:0016042">
    <property type="term" value="P:lipid catabolic process"/>
    <property type="evidence" value="ECO:0007669"/>
    <property type="project" value="InterPro"/>
</dbReference>
<dbReference type="GO" id="GO:0004806">
    <property type="term" value="F:triacylglycerol lipase activity"/>
    <property type="evidence" value="ECO:0007669"/>
    <property type="project" value="InterPro"/>
</dbReference>
<reference evidence="2 3" key="1">
    <citation type="journal article" date="2014" name="BMC Genomics">
        <title>Comparative genomics of the major fungal agents of human and animal Sporotrichosis: Sporothrix schenckii and Sporothrix brasiliensis.</title>
        <authorList>
            <person name="Teixeira M.M."/>
            <person name="de Almeida L.G."/>
            <person name="Kubitschek-Barreira P."/>
            <person name="Alves F.L."/>
            <person name="Kioshima E.S."/>
            <person name="Abadio A.K."/>
            <person name="Fernandes L."/>
            <person name="Derengowski L.S."/>
            <person name="Ferreira K.S."/>
            <person name="Souza R.C."/>
            <person name="Ruiz J.C."/>
            <person name="de Andrade N.C."/>
            <person name="Paes H.C."/>
            <person name="Nicola A.M."/>
            <person name="Albuquerque P."/>
            <person name="Gerber A.L."/>
            <person name="Martins V.P."/>
            <person name="Peconick L.D."/>
            <person name="Neto A.V."/>
            <person name="Chaucanez C.B."/>
            <person name="Silva P.A."/>
            <person name="Cunha O.L."/>
            <person name="de Oliveira F.F."/>
            <person name="dos Santos T.C."/>
            <person name="Barros A.L."/>
            <person name="Soares M.A."/>
            <person name="de Oliveira L.M."/>
            <person name="Marini M.M."/>
            <person name="Villalobos-Duno H."/>
            <person name="Cunha M.M."/>
            <person name="de Hoog S."/>
            <person name="da Silveira J.F."/>
            <person name="Henrissat B."/>
            <person name="Nino-Vega G.A."/>
            <person name="Cisalpino P.S."/>
            <person name="Mora-Montes H.M."/>
            <person name="Almeida S.R."/>
            <person name="Stajich J.E."/>
            <person name="Lopes-Bezerra L.M."/>
            <person name="Vasconcelos A.T."/>
            <person name="Felipe M.S."/>
        </authorList>
    </citation>
    <scope>NUCLEOTIDE SEQUENCE [LARGE SCALE GENOMIC DNA]</scope>
    <source>
        <strain evidence="2 3">5110</strain>
    </source>
</reference>
<dbReference type="AlphaFoldDB" id="A0A0C2FNI5"/>
<evidence type="ECO:0000313" key="3">
    <source>
        <dbReference type="Proteomes" id="UP000031575"/>
    </source>
</evidence>
<feature type="chain" id="PRO_5002160753" evidence="1">
    <location>
        <begin position="20"/>
        <end position="476"/>
    </location>
</feature>